<dbReference type="Gene3D" id="3.40.570.10">
    <property type="entry name" value="Extracellular Endonuclease, subunit A"/>
    <property type="match status" value="1"/>
</dbReference>
<organism evidence="4 5">
    <name type="scientific">Chanos chanos</name>
    <name type="common">Milkfish</name>
    <name type="synonym">Mugil chanos</name>
    <dbReference type="NCBI Taxonomy" id="29144"/>
    <lineage>
        <taxon>Eukaryota</taxon>
        <taxon>Metazoa</taxon>
        <taxon>Chordata</taxon>
        <taxon>Craniata</taxon>
        <taxon>Vertebrata</taxon>
        <taxon>Euteleostomi</taxon>
        <taxon>Actinopterygii</taxon>
        <taxon>Neopterygii</taxon>
        <taxon>Teleostei</taxon>
        <taxon>Ostariophysi</taxon>
        <taxon>Gonorynchiformes</taxon>
        <taxon>Chanidae</taxon>
        <taxon>Chanos</taxon>
    </lineage>
</organism>
<evidence type="ECO:0000313" key="5">
    <source>
        <dbReference type="RefSeq" id="XP_030626147.1"/>
    </source>
</evidence>
<keyword evidence="4" id="KW-1185">Reference proteome</keyword>
<name>A0A6J2V304_CHACN</name>
<evidence type="ECO:0000259" key="2">
    <source>
        <dbReference type="SMART" id="SM00477"/>
    </source>
</evidence>
<feature type="signal peptide" evidence="1">
    <location>
        <begin position="1"/>
        <end position="23"/>
    </location>
</feature>
<dbReference type="InterPro" id="IPR039015">
    <property type="entry name" value="ENDOD1"/>
</dbReference>
<dbReference type="GO" id="GO:0046872">
    <property type="term" value="F:metal ion binding"/>
    <property type="evidence" value="ECO:0007669"/>
    <property type="project" value="InterPro"/>
</dbReference>
<dbReference type="SMART" id="SM00892">
    <property type="entry name" value="Endonuclease_NS"/>
    <property type="match status" value="1"/>
</dbReference>
<feature type="domain" description="DNA/RNA non-specific endonuclease/pyrophosphatase/phosphodiesterase" evidence="3">
    <location>
        <begin position="55"/>
        <end position="269"/>
    </location>
</feature>
<dbReference type="GeneID" id="115808801"/>
<dbReference type="RefSeq" id="XP_030626147.1">
    <property type="nucleotide sequence ID" value="XM_030770287.1"/>
</dbReference>
<dbReference type="InterPro" id="IPR001604">
    <property type="entry name" value="Endo_G_ENPP1-like_dom"/>
</dbReference>
<dbReference type="PANTHER" id="PTHR21472">
    <property type="entry name" value="ENDONUCLEASE DOMAIN-CONTAINING 1 PROTEIN ENDOD1"/>
    <property type="match status" value="1"/>
</dbReference>
<reference evidence="5" key="1">
    <citation type="submission" date="2025-08" db="UniProtKB">
        <authorList>
            <consortium name="RefSeq"/>
        </authorList>
    </citation>
    <scope>IDENTIFICATION</scope>
</reference>
<dbReference type="Proteomes" id="UP000504632">
    <property type="component" value="Chromosome 3"/>
</dbReference>
<evidence type="ECO:0000313" key="4">
    <source>
        <dbReference type="Proteomes" id="UP000504632"/>
    </source>
</evidence>
<dbReference type="Pfam" id="PF01223">
    <property type="entry name" value="Endonuclease_NS"/>
    <property type="match status" value="1"/>
</dbReference>
<feature type="domain" description="ENPP1-3/EXOG-like endonuclease/phosphodiesterase" evidence="2">
    <location>
        <begin position="56"/>
        <end position="275"/>
    </location>
</feature>
<sequence length="298" mass="34017">MTYQRCISVTLLVVGAWCGFSSGDVGDFSPCLKFFYQGWPPKGIAGTPICQRYENQYRFATLYGRSRRSPWFSAYVFSRPEGKRPRGHWKYEPQLAYPTAGGNMAYFPKSKLDPNVAESQAVPQDYSNSSYTRGHLNPSLHHQDRTDRKATFTLTNVAPQREGSNDGPWATFESQVNKTLSEYCKGVAYVVTGVIPYLKERWIKQRRVAIPEYYWSAYCCPSYSQSLPESLSKRFPTLAAIGRNDPNSTEEIVPVDRSKKKPFLGYDVRPMSLQTLEMYLTKRYGTNFSVFYEQCSGS</sequence>
<dbReference type="SUPFAM" id="SSF54060">
    <property type="entry name" value="His-Me finger endonucleases"/>
    <property type="match status" value="1"/>
</dbReference>
<dbReference type="GO" id="GO:0016787">
    <property type="term" value="F:hydrolase activity"/>
    <property type="evidence" value="ECO:0007669"/>
    <property type="project" value="InterPro"/>
</dbReference>
<keyword evidence="1" id="KW-0732">Signal</keyword>
<dbReference type="InParanoid" id="A0A6J2V304"/>
<gene>
    <name evidence="5" type="primary">LOC115808801</name>
</gene>
<dbReference type="SMART" id="SM00477">
    <property type="entry name" value="NUC"/>
    <property type="match status" value="1"/>
</dbReference>
<feature type="chain" id="PRO_5026814302" evidence="1">
    <location>
        <begin position="24"/>
        <end position="298"/>
    </location>
</feature>
<evidence type="ECO:0000256" key="1">
    <source>
        <dbReference type="SAM" id="SignalP"/>
    </source>
</evidence>
<protein>
    <submittedName>
        <fullName evidence="5">Endonuclease domain-containing 1 protein-like</fullName>
    </submittedName>
</protein>
<dbReference type="InterPro" id="IPR044929">
    <property type="entry name" value="DNA/RNA_non-sp_Endonuclease_sf"/>
</dbReference>
<accession>A0A6J2V304</accession>
<dbReference type="InterPro" id="IPR020821">
    <property type="entry name" value="ENPP1-3/EXOG-like_nuc-like"/>
</dbReference>
<dbReference type="OrthoDB" id="69221at2759"/>
<evidence type="ECO:0000259" key="3">
    <source>
        <dbReference type="SMART" id="SM00892"/>
    </source>
</evidence>
<dbReference type="AlphaFoldDB" id="A0A6J2V304"/>
<dbReference type="InterPro" id="IPR044925">
    <property type="entry name" value="His-Me_finger_sf"/>
</dbReference>
<dbReference type="GO" id="GO:0003676">
    <property type="term" value="F:nucleic acid binding"/>
    <property type="evidence" value="ECO:0007669"/>
    <property type="project" value="InterPro"/>
</dbReference>
<proteinExistence type="predicted"/>
<dbReference type="PANTHER" id="PTHR21472:SF18">
    <property type="entry name" value="ENDONUCLEASE DOMAIN-CONTAINING 1 PROTEIN"/>
    <property type="match status" value="1"/>
</dbReference>